<dbReference type="Proteomes" id="UP000183700">
    <property type="component" value="Unassembled WGS sequence"/>
</dbReference>
<protein>
    <submittedName>
        <fullName evidence="1">Uncharacterized protein</fullName>
    </submittedName>
</protein>
<organism evidence="1 2">
    <name type="scientific">Enterococcus devriesei</name>
    <dbReference type="NCBI Taxonomy" id="319970"/>
    <lineage>
        <taxon>Bacteria</taxon>
        <taxon>Bacillati</taxon>
        <taxon>Bacillota</taxon>
        <taxon>Bacilli</taxon>
        <taxon>Lactobacillales</taxon>
        <taxon>Enterococcaceae</taxon>
        <taxon>Enterococcus</taxon>
    </lineage>
</organism>
<dbReference type="EMBL" id="JXKM01000003">
    <property type="protein sequence ID" value="OJG36231.1"/>
    <property type="molecule type" value="Genomic_DNA"/>
</dbReference>
<dbReference type="AlphaFoldDB" id="A0A1L8SVX8"/>
<proteinExistence type="predicted"/>
<gene>
    <name evidence="1" type="ORF">RV00_GL001590</name>
</gene>
<dbReference type="OrthoDB" id="9890553at2"/>
<dbReference type="STRING" id="319970.RV00_GL001590"/>
<comment type="caution">
    <text evidence="1">The sequence shown here is derived from an EMBL/GenBank/DDBJ whole genome shotgun (WGS) entry which is preliminary data.</text>
</comment>
<evidence type="ECO:0000313" key="2">
    <source>
        <dbReference type="Proteomes" id="UP000183700"/>
    </source>
</evidence>
<evidence type="ECO:0000313" key="1">
    <source>
        <dbReference type="EMBL" id="OJG36231.1"/>
    </source>
</evidence>
<accession>A0A1L8SVX8</accession>
<sequence>MKEEMNQTLKIQKMIDDLTYGIDSQADKIIKELQGQKIKDVKIFLKTISFEMNPTKRKLVDLLEEKLSSAINEQELLFESDTFNS</sequence>
<keyword evidence="2" id="KW-1185">Reference proteome</keyword>
<reference evidence="1 2" key="1">
    <citation type="submission" date="2014-12" db="EMBL/GenBank/DDBJ databases">
        <title>Draft genome sequences of 29 type strains of Enterococci.</title>
        <authorList>
            <person name="Zhong Z."/>
            <person name="Sun Z."/>
            <person name="Liu W."/>
            <person name="Zhang W."/>
            <person name="Zhang H."/>
        </authorList>
    </citation>
    <scope>NUCLEOTIDE SEQUENCE [LARGE SCALE GENOMIC DNA]</scope>
    <source>
        <strain evidence="1 2">DSM 22802</strain>
    </source>
</reference>
<name>A0A1L8SVX8_9ENTE</name>
<dbReference type="RefSeq" id="WP_071861480.1">
    <property type="nucleotide sequence ID" value="NZ_JBHLVS010000031.1"/>
</dbReference>